<accession>A0A9Q0BTY4</accession>
<feature type="compositionally biased region" description="Basic and acidic residues" evidence="1">
    <location>
        <begin position="56"/>
        <end position="66"/>
    </location>
</feature>
<keyword evidence="3" id="KW-1185">Reference proteome</keyword>
<evidence type="ECO:0000256" key="1">
    <source>
        <dbReference type="SAM" id="MobiDB-lite"/>
    </source>
</evidence>
<feature type="compositionally biased region" description="Low complexity" evidence="1">
    <location>
        <begin position="33"/>
        <end position="44"/>
    </location>
</feature>
<dbReference type="EMBL" id="JAMKOV010000001">
    <property type="protein sequence ID" value="KAI8044482.1"/>
    <property type="molecule type" value="Genomic_DNA"/>
</dbReference>
<dbReference type="AlphaFoldDB" id="A0A9Q0BTY4"/>
<proteinExistence type="predicted"/>
<gene>
    <name evidence="2" type="ORF">M5D96_000651</name>
</gene>
<dbReference type="Proteomes" id="UP001059596">
    <property type="component" value="Chromosome 3R"/>
</dbReference>
<organism evidence="2 3">
    <name type="scientific">Drosophila gunungcola</name>
    <name type="common">fruit fly</name>
    <dbReference type="NCBI Taxonomy" id="103775"/>
    <lineage>
        <taxon>Eukaryota</taxon>
        <taxon>Metazoa</taxon>
        <taxon>Ecdysozoa</taxon>
        <taxon>Arthropoda</taxon>
        <taxon>Hexapoda</taxon>
        <taxon>Insecta</taxon>
        <taxon>Pterygota</taxon>
        <taxon>Neoptera</taxon>
        <taxon>Endopterygota</taxon>
        <taxon>Diptera</taxon>
        <taxon>Brachycera</taxon>
        <taxon>Muscomorpha</taxon>
        <taxon>Ephydroidea</taxon>
        <taxon>Drosophilidae</taxon>
        <taxon>Drosophila</taxon>
        <taxon>Sophophora</taxon>
    </lineage>
</organism>
<feature type="region of interest" description="Disordered" evidence="1">
    <location>
        <begin position="33"/>
        <end position="66"/>
    </location>
</feature>
<evidence type="ECO:0000313" key="2">
    <source>
        <dbReference type="EMBL" id="KAI8044482.1"/>
    </source>
</evidence>
<reference evidence="2" key="1">
    <citation type="journal article" date="2023" name="Genome Biol. Evol.">
        <title>Long-read-based Genome Assembly of Drosophila gunungcola Reveals Fewer Chemosensory Genes in Flower-breeding Species.</title>
        <authorList>
            <person name="Negi A."/>
            <person name="Liao B.Y."/>
            <person name="Yeh S.D."/>
        </authorList>
    </citation>
    <scope>NUCLEOTIDE SEQUENCE</scope>
    <source>
        <strain evidence="2">Sukarami</strain>
    </source>
</reference>
<protein>
    <submittedName>
        <fullName evidence="2">Uncharacterized protein</fullName>
    </submittedName>
</protein>
<evidence type="ECO:0000313" key="3">
    <source>
        <dbReference type="Proteomes" id="UP001059596"/>
    </source>
</evidence>
<name>A0A9Q0BTY4_9MUSC</name>
<sequence length="66" mass="6431">MPCVGCGKECKCTPEKCSDSCKCQSPGKCGCNPSNAASSSSGGCCKKGGDTAGGDAKGKCCGDTKK</sequence>
<comment type="caution">
    <text evidence="2">The sequence shown here is derived from an EMBL/GenBank/DDBJ whole genome shotgun (WGS) entry which is preliminary data.</text>
</comment>